<gene>
    <name evidence="1" type="ORF">DDF67_23955</name>
</gene>
<evidence type="ECO:0000313" key="2">
    <source>
        <dbReference type="Proteomes" id="UP000245073"/>
    </source>
</evidence>
<organism evidence="1 2">
    <name type="scientific">Caulobacter endophyticus</name>
    <dbReference type="NCBI Taxonomy" id="2172652"/>
    <lineage>
        <taxon>Bacteria</taxon>
        <taxon>Pseudomonadati</taxon>
        <taxon>Pseudomonadota</taxon>
        <taxon>Alphaproteobacteria</taxon>
        <taxon>Caulobacterales</taxon>
        <taxon>Caulobacteraceae</taxon>
        <taxon>Caulobacter</taxon>
    </lineage>
</organism>
<dbReference type="Proteomes" id="UP000245073">
    <property type="component" value="Unassembled WGS sequence"/>
</dbReference>
<reference evidence="1 2" key="1">
    <citation type="submission" date="2018-04" db="EMBL/GenBank/DDBJ databases">
        <title>The genome sequence of Caulobacter sp. 744.</title>
        <authorList>
            <person name="Gao J."/>
            <person name="Sun J."/>
        </authorList>
    </citation>
    <scope>NUCLEOTIDE SEQUENCE [LARGE SCALE GENOMIC DNA]</scope>
    <source>
        <strain evidence="1 2">774</strain>
    </source>
</reference>
<dbReference type="RefSeq" id="WP_109455256.1">
    <property type="nucleotide sequence ID" value="NZ_QDKQ01000077.1"/>
</dbReference>
<dbReference type="EMBL" id="QDKQ01000077">
    <property type="protein sequence ID" value="PVM82068.1"/>
    <property type="molecule type" value="Genomic_DNA"/>
</dbReference>
<sequence>MTQRHVRSGLSNPVAFFETLRPARQACVEQLRNLRPSGPDYHMMFVIIAAMDVAAEFFTKQRSFYTVGVSGGLGGSG</sequence>
<protein>
    <submittedName>
        <fullName evidence="1">Uncharacterized protein</fullName>
    </submittedName>
</protein>
<proteinExistence type="predicted"/>
<evidence type="ECO:0000313" key="1">
    <source>
        <dbReference type="EMBL" id="PVM82068.1"/>
    </source>
</evidence>
<dbReference type="OrthoDB" id="7191843at2"/>
<comment type="caution">
    <text evidence="1">The sequence shown here is derived from an EMBL/GenBank/DDBJ whole genome shotgun (WGS) entry which is preliminary data.</text>
</comment>
<keyword evidence="2" id="KW-1185">Reference proteome</keyword>
<dbReference type="AlphaFoldDB" id="A0A2T9JEG6"/>
<accession>A0A2T9JEG6</accession>
<name>A0A2T9JEG6_9CAUL</name>